<keyword evidence="3" id="KW-1185">Reference proteome</keyword>
<dbReference type="AlphaFoldDB" id="A0AA35JZR0"/>
<evidence type="ECO:0000313" key="3">
    <source>
        <dbReference type="Proteomes" id="UP001178461"/>
    </source>
</evidence>
<accession>A0AA35JZR0</accession>
<evidence type="ECO:0000256" key="1">
    <source>
        <dbReference type="SAM" id="MobiDB-lite"/>
    </source>
</evidence>
<evidence type="ECO:0000313" key="2">
    <source>
        <dbReference type="EMBL" id="CAI5768184.1"/>
    </source>
</evidence>
<dbReference type="EMBL" id="OX395127">
    <property type="protein sequence ID" value="CAI5768184.1"/>
    <property type="molecule type" value="Genomic_DNA"/>
</dbReference>
<sequence length="104" mass="11545">MLFCNCRFFAIWKVHAQSGSPGPASGTKSVPPSESKGSHSSHNRVSSNKPLPDVVEVASPHDQILPARKRWTVAIVPHLMRHWCVGVESHRSALEQIHFQNILC</sequence>
<dbReference type="Proteomes" id="UP001178461">
    <property type="component" value="Chromosome 2"/>
</dbReference>
<gene>
    <name evidence="2" type="ORF">PODLI_1B009016</name>
</gene>
<name>A0AA35JZR0_9SAUR</name>
<proteinExistence type="predicted"/>
<organism evidence="2 3">
    <name type="scientific">Podarcis lilfordi</name>
    <name type="common">Lilford's wall lizard</name>
    <dbReference type="NCBI Taxonomy" id="74358"/>
    <lineage>
        <taxon>Eukaryota</taxon>
        <taxon>Metazoa</taxon>
        <taxon>Chordata</taxon>
        <taxon>Craniata</taxon>
        <taxon>Vertebrata</taxon>
        <taxon>Euteleostomi</taxon>
        <taxon>Lepidosauria</taxon>
        <taxon>Squamata</taxon>
        <taxon>Bifurcata</taxon>
        <taxon>Unidentata</taxon>
        <taxon>Episquamata</taxon>
        <taxon>Laterata</taxon>
        <taxon>Lacertibaenia</taxon>
        <taxon>Lacertidae</taxon>
        <taxon>Podarcis</taxon>
    </lineage>
</organism>
<feature type="region of interest" description="Disordered" evidence="1">
    <location>
        <begin position="17"/>
        <end position="52"/>
    </location>
</feature>
<feature type="compositionally biased region" description="Polar residues" evidence="1">
    <location>
        <begin position="38"/>
        <end position="49"/>
    </location>
</feature>
<reference evidence="2" key="1">
    <citation type="submission" date="2022-12" db="EMBL/GenBank/DDBJ databases">
        <authorList>
            <person name="Alioto T."/>
            <person name="Alioto T."/>
            <person name="Gomez Garrido J."/>
        </authorList>
    </citation>
    <scope>NUCLEOTIDE SEQUENCE</scope>
</reference>
<protein>
    <submittedName>
        <fullName evidence="2">Uncharacterized protein</fullName>
    </submittedName>
</protein>